<sequence>MSLDLLFVVSTDRGARVLAPLARACGRAGKVWGCFFTNDGVKLLADDALRTLMPAAGRAVACEYSWQRFMGEAPCPVELGSQTDHSALVAEAASVVAI</sequence>
<dbReference type="AlphaFoldDB" id="A0A1J5SJZ2"/>
<name>A0A1J5SJZ2_9ZZZZ</name>
<accession>A0A1J5SJZ2</accession>
<reference evidence="1" key="1">
    <citation type="submission" date="2016-10" db="EMBL/GenBank/DDBJ databases">
        <title>Sequence of Gallionella enrichment culture.</title>
        <authorList>
            <person name="Poehlein A."/>
            <person name="Muehling M."/>
            <person name="Daniel R."/>
        </authorList>
    </citation>
    <scope>NUCLEOTIDE SEQUENCE</scope>
</reference>
<proteinExistence type="predicted"/>
<protein>
    <submittedName>
        <fullName evidence="1">Uncharacterized protein</fullName>
    </submittedName>
</protein>
<organism evidence="1">
    <name type="scientific">mine drainage metagenome</name>
    <dbReference type="NCBI Taxonomy" id="410659"/>
    <lineage>
        <taxon>unclassified sequences</taxon>
        <taxon>metagenomes</taxon>
        <taxon>ecological metagenomes</taxon>
    </lineage>
</organism>
<gene>
    <name evidence="1" type="ORF">GALL_174950</name>
</gene>
<evidence type="ECO:0000313" key="1">
    <source>
        <dbReference type="EMBL" id="OIR00430.1"/>
    </source>
</evidence>
<dbReference type="EMBL" id="MLJW01000095">
    <property type="protein sequence ID" value="OIR00430.1"/>
    <property type="molecule type" value="Genomic_DNA"/>
</dbReference>
<comment type="caution">
    <text evidence="1">The sequence shown here is derived from an EMBL/GenBank/DDBJ whole genome shotgun (WGS) entry which is preliminary data.</text>
</comment>